<feature type="compositionally biased region" description="Basic and acidic residues" evidence="1">
    <location>
        <begin position="22"/>
        <end position="38"/>
    </location>
</feature>
<proteinExistence type="predicted"/>
<evidence type="ECO:0000259" key="2">
    <source>
        <dbReference type="SMART" id="SM00597"/>
    </source>
</evidence>
<accession>A0ABM5KXX7</accession>
<reference evidence="3" key="1">
    <citation type="submission" date="2025-05" db="UniProtKB">
        <authorList>
            <consortium name="EnsemblMetazoa"/>
        </authorList>
    </citation>
    <scope>IDENTIFICATION</scope>
</reference>
<feature type="domain" description="TTF-type" evidence="2">
    <location>
        <begin position="179"/>
        <end position="263"/>
    </location>
</feature>
<dbReference type="SMART" id="SM00597">
    <property type="entry name" value="ZnF_TTF"/>
    <property type="match status" value="1"/>
</dbReference>
<feature type="region of interest" description="Disordered" evidence="1">
    <location>
        <begin position="654"/>
        <end position="675"/>
    </location>
</feature>
<dbReference type="InterPro" id="IPR025398">
    <property type="entry name" value="DUF4371"/>
</dbReference>
<feature type="region of interest" description="Disordered" evidence="1">
    <location>
        <begin position="1"/>
        <end position="68"/>
    </location>
</feature>
<dbReference type="PANTHER" id="PTHR45749">
    <property type="match status" value="1"/>
</dbReference>
<organism evidence="3 4">
    <name type="scientific">Diabrotica virgifera virgifera</name>
    <name type="common">western corn rootworm</name>
    <dbReference type="NCBI Taxonomy" id="50390"/>
    <lineage>
        <taxon>Eukaryota</taxon>
        <taxon>Metazoa</taxon>
        <taxon>Ecdysozoa</taxon>
        <taxon>Arthropoda</taxon>
        <taxon>Hexapoda</taxon>
        <taxon>Insecta</taxon>
        <taxon>Pterygota</taxon>
        <taxon>Neoptera</taxon>
        <taxon>Endopterygota</taxon>
        <taxon>Coleoptera</taxon>
        <taxon>Polyphaga</taxon>
        <taxon>Cucujiformia</taxon>
        <taxon>Chrysomeloidea</taxon>
        <taxon>Chrysomelidae</taxon>
        <taxon>Galerucinae</taxon>
        <taxon>Diabroticina</taxon>
        <taxon>Diabroticites</taxon>
        <taxon>Diabrotica</taxon>
    </lineage>
</organism>
<dbReference type="EnsemblMetazoa" id="XM_050659087.1">
    <property type="protein sequence ID" value="XP_050515044.1"/>
    <property type="gene ID" value="LOC126890233"/>
</dbReference>
<evidence type="ECO:0000313" key="4">
    <source>
        <dbReference type="Proteomes" id="UP001652700"/>
    </source>
</evidence>
<dbReference type="Proteomes" id="UP001652700">
    <property type="component" value="Unplaced"/>
</dbReference>
<sequence length="787" mass="90087">MSDGRKRLSGAEYRKNAKIKKDKQEHALQKTRKIEAFFKSENSNEGLRNAQENSGISNNKENQHEQGSVPVEVKSLYHQKQSNQSCPVKLVHPPDSDTEIPSTSKCYSKSDNEEVAIVTTSTEIHSITKLNTDPALWEINDLTRDIIARNGFEQNKSCDFTKSGRMYSDHRRYLPKNIFYRKMKNNEVKERNWLVYSESKSSVFCGPCMAFGSFENKTQFDEQGFNDWKNAEVRVAQHENSPSHKSCILALRARSVIHGNIQSSLTIQLNEEISYWKNILKRVVAVIKGLASRGLAFRGSNEKYGDQHSGNYIMLLELIAEFDPLLAKHIERYANQGSGTTSYLSKTVCDEFISLMAEKVLIYISNEIKKAKYFSLIVDSTPDAAHIDQLTLVIRYVLDNGEPCERFIKFLPSVGHKAQEMFDAITIELEQLNINLKDCRGQSYDNASNMSGIYNGLQAKIQEQAPFAMFVPCAAHSLNLVGTSAAESCPEACRFFMLLEEVYTFFVKSTERWKKLINEIGRGKRLKRVNLTRWSARADACKSLRDFWDEVVTVLKIIENDTTEKPVPRNEAKGIRIKLEKLETAFMVVFWNAILERLNKVSIQIQSSSVDVLTVSDLYGSLVEFTIAERDNFDYFEEKAIEMSALKQYQGEIKRQPKRKKMTDETSNEEPETPYGSRDFFRVDTFLVILDRLRAEIERRHNAYLNFKEKFLFLTKITEFSTQIVTEKAQSLVKYYTNDLEEDLVQECVHFHSYISSSNVAECAILPGYPKDIQTGTFGEALQGNIP</sequence>
<keyword evidence="4" id="KW-1185">Reference proteome</keyword>
<name>A0ABM5KXX7_DIAVI</name>
<dbReference type="RefSeq" id="XP_050515044.1">
    <property type="nucleotide sequence ID" value="XM_050659087.1"/>
</dbReference>
<evidence type="ECO:0000313" key="3">
    <source>
        <dbReference type="EnsemblMetazoa" id="XP_050515044.1"/>
    </source>
</evidence>
<evidence type="ECO:0000256" key="1">
    <source>
        <dbReference type="SAM" id="MobiDB-lite"/>
    </source>
</evidence>
<dbReference type="InterPro" id="IPR006580">
    <property type="entry name" value="Znf_TTF"/>
</dbReference>
<dbReference type="SUPFAM" id="SSF53098">
    <property type="entry name" value="Ribonuclease H-like"/>
    <property type="match status" value="1"/>
</dbReference>
<dbReference type="GeneID" id="126890233"/>
<feature type="region of interest" description="Disordered" evidence="1">
    <location>
        <begin position="83"/>
        <end position="106"/>
    </location>
</feature>
<dbReference type="InterPro" id="IPR012337">
    <property type="entry name" value="RNaseH-like_sf"/>
</dbReference>
<feature type="compositionally biased region" description="Polar residues" evidence="1">
    <location>
        <begin position="40"/>
        <end position="60"/>
    </location>
</feature>
<dbReference type="Pfam" id="PF14291">
    <property type="entry name" value="DUF4371"/>
    <property type="match status" value="1"/>
</dbReference>
<dbReference type="PANTHER" id="PTHR45749:SF23">
    <property type="entry name" value="ZINC FINGER MYM-TYPE PROTEIN 1-LIKE"/>
    <property type="match status" value="1"/>
</dbReference>
<protein>
    <recommendedName>
        <fullName evidence="2">TTF-type domain-containing protein</fullName>
    </recommendedName>
</protein>